<name>A0A4Q0VNF4_9BACI</name>
<evidence type="ECO:0000313" key="2">
    <source>
        <dbReference type="Proteomes" id="UP000290649"/>
    </source>
</evidence>
<dbReference type="OrthoDB" id="2078085at2"/>
<dbReference type="AlphaFoldDB" id="A0A4Q0VNF4"/>
<accession>A0A4Q0VNF4</accession>
<dbReference type="RefSeq" id="WP_129079294.1">
    <property type="nucleotide sequence ID" value="NZ_QOUX01000046.1"/>
</dbReference>
<dbReference type="EMBL" id="QOUX01000046">
    <property type="protein sequence ID" value="RXI97932.1"/>
    <property type="molecule type" value="Genomic_DNA"/>
</dbReference>
<gene>
    <name evidence="1" type="ORF">DS745_16390</name>
</gene>
<organism evidence="1 2">
    <name type="scientific">Anaerobacillus alkaliphilus</name>
    <dbReference type="NCBI Taxonomy" id="1548597"/>
    <lineage>
        <taxon>Bacteria</taxon>
        <taxon>Bacillati</taxon>
        <taxon>Bacillota</taxon>
        <taxon>Bacilli</taxon>
        <taxon>Bacillales</taxon>
        <taxon>Bacillaceae</taxon>
        <taxon>Anaerobacillus</taxon>
    </lineage>
</organism>
<reference evidence="1 2" key="1">
    <citation type="journal article" date="2019" name="Int. J. Syst. Evol. Microbiol.">
        <title>Anaerobacillus alkaliphilus sp. nov., a novel alkaliphilic and moderately halophilic bacterium.</title>
        <authorList>
            <person name="Borsodi A.K."/>
            <person name="Aszalos J.M."/>
            <person name="Bihari P."/>
            <person name="Nagy I."/>
            <person name="Schumann P."/>
            <person name="Sproer C."/>
            <person name="Kovacs A.L."/>
            <person name="Boka K."/>
            <person name="Dobosy P."/>
            <person name="Ovari M."/>
            <person name="Szili-Kovacs T."/>
            <person name="Toth E."/>
        </authorList>
    </citation>
    <scope>NUCLEOTIDE SEQUENCE [LARGE SCALE GENOMIC DNA]</scope>
    <source>
        <strain evidence="1 2">B16-10</strain>
    </source>
</reference>
<comment type="caution">
    <text evidence="1">The sequence shown here is derived from an EMBL/GenBank/DDBJ whole genome shotgun (WGS) entry which is preliminary data.</text>
</comment>
<proteinExistence type="predicted"/>
<dbReference type="InterPro" id="IPR025681">
    <property type="entry name" value="COOH-NH2_lig"/>
</dbReference>
<evidence type="ECO:0000313" key="1">
    <source>
        <dbReference type="EMBL" id="RXI97932.1"/>
    </source>
</evidence>
<protein>
    <submittedName>
        <fullName evidence="1">Uncharacterized protein</fullName>
    </submittedName>
</protein>
<keyword evidence="2" id="KW-1185">Reference proteome</keyword>
<dbReference type="Proteomes" id="UP000290649">
    <property type="component" value="Unassembled WGS sequence"/>
</dbReference>
<sequence>MESLKEEIQSFNQRFQPNKDQLPITKLSEHGIRSVSAKEKNKSQLKVRAFHFIPLSIKRVASVSPMLVHTNTTWVDVDEFFYFERELREFALQCLYLTNTILGECVVQRNSNREIRVVEVRPISVDQLTARERELLSKELKTYRHAQQLSFGADLELMLKSEKTGRYMNGEMLKGYQFGFDQAIALYQSKVYHPIIEIRPKPASDMNNLHRNLLALFTQLIDEIDNYQLTTITEPNPTGRFFLGGHLHFGNIPFTFKHVRVLDQFVAIPLSIVEKNPSYRRRNNYGRLGSVRKNDYNGFEYRVLPTWFQHIPNSLPLLLWVEHLLENVSRLEVPFFDKDYLLGYYHKQIQRDSIDQWVFDHQEYFVEEEDKKLFLSFVDYLKKL</sequence>
<dbReference type="Pfam" id="PF14395">
    <property type="entry name" value="COOH-NH2_lig"/>
    <property type="match status" value="1"/>
</dbReference>